<dbReference type="InterPro" id="IPR045538">
    <property type="entry name" value="CIS_TMP"/>
</dbReference>
<dbReference type="EMBL" id="JACHGF010000001">
    <property type="protein sequence ID" value="MBB5282180.1"/>
    <property type="molecule type" value="Genomic_DNA"/>
</dbReference>
<accession>A0A840TQ47</accession>
<sequence length="461" mass="52189">MHQIQRQIVEVAVHGSPDAFRWQRTVEELCATALPLRLAQVLDRHAPTGTLVIDRLELDLGLLSERYFEEAFLRAVEEKLQSQLTARVVEGTSEPRYSPFEAFLYFLAQGTLPWWCPSETLEDWVKLKKNEAPQGTLSHGDAERIWDLLAQNSSAGTRLAQQFPEEFIHYLVNQVFQKMAPQVLPVWRVFEQVVRSFGTSATSMSTKKIYIDLLQKLPSVSTSPDAGTWVVLFLKIYYNAGVFPASTSPSKVPWEEFSHRLREVFPGIAPAIFSDLQSLESTPDEVPDKVPASHLPDEGTCHYVQNAGLVLLSPFLERYLTACKVATERRVLDSDAAVHLLQYLVTGQAATPEPELVLNKVLCGLPVSWPVAASREFADAQRDEADQLLRAVLQHWTALKGTSVEGLRVSFLQRPAKLTRRTDDWLLQVEQAPYDMLLDDLWVYNPVALPWMPEPVWVEWT</sequence>
<protein>
    <submittedName>
        <fullName evidence="1">Uncharacterized protein</fullName>
    </submittedName>
</protein>
<comment type="caution">
    <text evidence="1">The sequence shown here is derived from an EMBL/GenBank/DDBJ whole genome shotgun (WGS) entry which is preliminary data.</text>
</comment>
<dbReference type="AlphaFoldDB" id="A0A840TQ47"/>
<evidence type="ECO:0000313" key="1">
    <source>
        <dbReference type="EMBL" id="MBB5282180.1"/>
    </source>
</evidence>
<dbReference type="RefSeq" id="WP_184169853.1">
    <property type="nucleotide sequence ID" value="NZ_JACHGF010000001.1"/>
</dbReference>
<keyword evidence="2" id="KW-1185">Reference proteome</keyword>
<evidence type="ECO:0000313" key="2">
    <source>
        <dbReference type="Proteomes" id="UP000557307"/>
    </source>
</evidence>
<reference evidence="1 2" key="1">
    <citation type="submission" date="2020-08" db="EMBL/GenBank/DDBJ databases">
        <title>Genomic Encyclopedia of Type Strains, Phase IV (KMG-IV): sequencing the most valuable type-strain genomes for metagenomic binning, comparative biology and taxonomic classification.</title>
        <authorList>
            <person name="Goeker M."/>
        </authorList>
    </citation>
    <scope>NUCLEOTIDE SEQUENCE [LARGE SCALE GENOMIC DNA]</scope>
    <source>
        <strain evidence="1 2">DSM 105074</strain>
    </source>
</reference>
<dbReference type="Pfam" id="PF19268">
    <property type="entry name" value="CIS_TMP"/>
    <property type="match status" value="1"/>
</dbReference>
<dbReference type="Proteomes" id="UP000557307">
    <property type="component" value="Unassembled WGS sequence"/>
</dbReference>
<gene>
    <name evidence="1" type="ORF">HNQ92_000301</name>
</gene>
<proteinExistence type="predicted"/>
<organism evidence="1 2">
    <name type="scientific">Rhabdobacter roseus</name>
    <dbReference type="NCBI Taxonomy" id="1655419"/>
    <lineage>
        <taxon>Bacteria</taxon>
        <taxon>Pseudomonadati</taxon>
        <taxon>Bacteroidota</taxon>
        <taxon>Cytophagia</taxon>
        <taxon>Cytophagales</taxon>
        <taxon>Cytophagaceae</taxon>
        <taxon>Rhabdobacter</taxon>
    </lineage>
</organism>
<name>A0A840TQ47_9BACT</name>